<dbReference type="InterPro" id="IPR007321">
    <property type="entry name" value="Transposase_28"/>
</dbReference>
<evidence type="ECO:0000313" key="3">
    <source>
        <dbReference type="EMBL" id="KAK3008558.1"/>
    </source>
</evidence>
<keyword evidence="1" id="KW-0175">Coiled coil</keyword>
<evidence type="ECO:0000313" key="4">
    <source>
        <dbReference type="Proteomes" id="UP001188597"/>
    </source>
</evidence>
<dbReference type="AlphaFoldDB" id="A0AA88VIC2"/>
<dbReference type="EMBL" id="JAVXUP010001741">
    <property type="protein sequence ID" value="KAK3008558.1"/>
    <property type="molecule type" value="Genomic_DNA"/>
</dbReference>
<organism evidence="3 4">
    <name type="scientific">Escallonia herrerae</name>
    <dbReference type="NCBI Taxonomy" id="1293975"/>
    <lineage>
        <taxon>Eukaryota</taxon>
        <taxon>Viridiplantae</taxon>
        <taxon>Streptophyta</taxon>
        <taxon>Embryophyta</taxon>
        <taxon>Tracheophyta</taxon>
        <taxon>Spermatophyta</taxon>
        <taxon>Magnoliopsida</taxon>
        <taxon>eudicotyledons</taxon>
        <taxon>Gunneridae</taxon>
        <taxon>Pentapetalae</taxon>
        <taxon>asterids</taxon>
        <taxon>campanulids</taxon>
        <taxon>Escalloniales</taxon>
        <taxon>Escalloniaceae</taxon>
        <taxon>Escallonia</taxon>
    </lineage>
</organism>
<feature type="coiled-coil region" evidence="1">
    <location>
        <begin position="256"/>
        <end position="321"/>
    </location>
</feature>
<name>A0AA88VIC2_9ASTE</name>
<proteinExistence type="predicted"/>
<gene>
    <name evidence="3" type="ORF">RJ639_014431</name>
</gene>
<protein>
    <recommendedName>
        <fullName evidence="2">Transposase (putative) gypsy type domain-containing protein</fullName>
    </recommendedName>
</protein>
<evidence type="ECO:0000259" key="2">
    <source>
        <dbReference type="Pfam" id="PF04195"/>
    </source>
</evidence>
<feature type="domain" description="Transposase (putative) gypsy type" evidence="2">
    <location>
        <begin position="48"/>
        <end position="112"/>
    </location>
</feature>
<dbReference type="Pfam" id="PF04195">
    <property type="entry name" value="Transposase_28"/>
    <property type="match status" value="1"/>
</dbReference>
<sequence>MVVRMYLVLSNELIVFPLPKKILEVIPRVPALQEPANYGTKFETGIYKEQVKSGYRLPLHPFALSFFKHYHMAPGQLVPNGWRKLVGLIYLVETSGYKADSTNFIRVFFKICFVKRVANCPGWYYIHSRQRLLMGGPKSNKGWHSRYFFVGREDKKDLPFDRDWNPYCKDFENLGKPTPNNLILAISSFEKWPLKAGNHLQEGSQASFKRLGEKEGKTAKCRATPCSKEGKADCSNLYSQIYVSGSTMLSLFEMVRQVAAEEAQQKRDAIKEAEEATYCTEELSKRVADYSTHIEALERLLERAKKRVMEEAKKVTEARDQGIRDFLDENTEEEWLKKRTDDGLEIYEMGFTKAKEMFAECFPTSPWTILLCLRFFGWINIQHVCDDLGVNPRHVPGCPCKNVRIGPPLRRLPLPPSRTSPRRRHTVDYVVRLPKRHHPALHPSVQQPSTMLLVGKCGNAALLGTDQAVDRKKDRADEATVVGSNFTGEITSKQRLKSETSIPLLTAETLHFNGWYLVTQKIIK</sequence>
<reference evidence="3" key="1">
    <citation type="submission" date="2022-12" db="EMBL/GenBank/DDBJ databases">
        <title>Draft genome assemblies for two species of Escallonia (Escalloniales).</title>
        <authorList>
            <person name="Chanderbali A."/>
            <person name="Dervinis C."/>
            <person name="Anghel I."/>
            <person name="Soltis D."/>
            <person name="Soltis P."/>
            <person name="Zapata F."/>
        </authorList>
    </citation>
    <scope>NUCLEOTIDE SEQUENCE</scope>
    <source>
        <strain evidence="3">UCBG64.0493</strain>
        <tissue evidence="3">Leaf</tissue>
    </source>
</reference>
<comment type="caution">
    <text evidence="3">The sequence shown here is derived from an EMBL/GenBank/DDBJ whole genome shotgun (WGS) entry which is preliminary data.</text>
</comment>
<accession>A0AA88VIC2</accession>
<keyword evidence="4" id="KW-1185">Reference proteome</keyword>
<dbReference type="Proteomes" id="UP001188597">
    <property type="component" value="Unassembled WGS sequence"/>
</dbReference>
<evidence type="ECO:0000256" key="1">
    <source>
        <dbReference type="SAM" id="Coils"/>
    </source>
</evidence>